<sequence>MGRGPKVYKEKVTSSSPRPAQNSGQNSAQNTTPRPSDAISPASSSALPPASSSASPSAVPSAVPSSSHPESLPSSSVPQPSPKPRIVLTGFDKLVSNKREKEIAERMRMSRPTISIQSIVRTNNTGPPQTKDVDSTQTKEVEENTSFGEEFYHSWVNGTPRDNVPHTKKVKAIRINPSSSEGSRSPSPTGTKPSKVDKKEKRLFVYSDSEDEEVEEVSNHQSDDAPVAKRQKPSSSSQVAVITQHTPNKNLVTLPPIAHLQQSTPNQVVLPPIRNLNTKFQLSPQPQPPTPQNVEHRLQLKLVGPRLSPIAARYSQSSSLQNSYASSQSVQNTPVQFERPRVLPIKLNSRQIADVMRDRYSQTENTNVNGQLS</sequence>
<name>A0ACC2VTK9_9TREE</name>
<reference evidence="1" key="1">
    <citation type="submission" date="2023-04" db="EMBL/GenBank/DDBJ databases">
        <title>Draft Genome sequencing of Naganishia species isolated from polar environments using Oxford Nanopore Technology.</title>
        <authorList>
            <person name="Leo P."/>
            <person name="Venkateswaran K."/>
        </authorList>
    </citation>
    <scope>NUCLEOTIDE SEQUENCE</scope>
    <source>
        <strain evidence="1">MNA-CCFEE 5261</strain>
    </source>
</reference>
<protein>
    <submittedName>
        <fullName evidence="1">Uncharacterized protein</fullName>
    </submittedName>
</protein>
<proteinExistence type="predicted"/>
<evidence type="ECO:0000313" key="2">
    <source>
        <dbReference type="Proteomes" id="UP001241377"/>
    </source>
</evidence>
<accession>A0ACC2VTK9</accession>
<comment type="caution">
    <text evidence="1">The sequence shown here is derived from an EMBL/GenBank/DDBJ whole genome shotgun (WGS) entry which is preliminary data.</text>
</comment>
<gene>
    <name evidence="1" type="ORF">QFC19_004708</name>
</gene>
<dbReference type="EMBL" id="JASBWR010000050">
    <property type="protein sequence ID" value="KAJ9102790.1"/>
    <property type="molecule type" value="Genomic_DNA"/>
</dbReference>
<keyword evidence="2" id="KW-1185">Reference proteome</keyword>
<evidence type="ECO:0000313" key="1">
    <source>
        <dbReference type="EMBL" id="KAJ9102790.1"/>
    </source>
</evidence>
<organism evidence="1 2">
    <name type="scientific">Naganishia cerealis</name>
    <dbReference type="NCBI Taxonomy" id="610337"/>
    <lineage>
        <taxon>Eukaryota</taxon>
        <taxon>Fungi</taxon>
        <taxon>Dikarya</taxon>
        <taxon>Basidiomycota</taxon>
        <taxon>Agaricomycotina</taxon>
        <taxon>Tremellomycetes</taxon>
        <taxon>Filobasidiales</taxon>
        <taxon>Filobasidiaceae</taxon>
        <taxon>Naganishia</taxon>
    </lineage>
</organism>
<dbReference type="Proteomes" id="UP001241377">
    <property type="component" value="Unassembled WGS sequence"/>
</dbReference>